<dbReference type="Proteomes" id="UP000010798">
    <property type="component" value="Chromosome"/>
</dbReference>
<keyword evidence="3" id="KW-1185">Reference proteome</keyword>
<dbReference type="AlphaFoldDB" id="L0DIQ2"/>
<evidence type="ECO:0000256" key="1">
    <source>
        <dbReference type="SAM" id="Phobius"/>
    </source>
</evidence>
<keyword evidence="1" id="KW-0812">Transmembrane</keyword>
<evidence type="ECO:0000313" key="3">
    <source>
        <dbReference type="Proteomes" id="UP000010798"/>
    </source>
</evidence>
<proteinExistence type="predicted"/>
<protein>
    <submittedName>
        <fullName evidence="2">Uncharacterized protein</fullName>
    </submittedName>
</protein>
<name>L0DIQ2_SINAD</name>
<dbReference type="EMBL" id="CP003364">
    <property type="protein sequence ID" value="AGA28531.1"/>
    <property type="molecule type" value="Genomic_DNA"/>
</dbReference>
<dbReference type="KEGG" id="saci:Sinac_4334"/>
<sequence length="52" mass="5984">MLGAVYKGMVVSEQTVDKIVRMALREVILCKLIGCNGVCIYYYCAHYIYLYI</sequence>
<gene>
    <name evidence="2" type="ordered locus">Sinac_4334</name>
</gene>
<reference evidence="2 3" key="1">
    <citation type="submission" date="2012-02" db="EMBL/GenBank/DDBJ databases">
        <title>Complete sequence of chromosome of Singulisphaera acidiphila DSM 18658.</title>
        <authorList>
            <consortium name="US DOE Joint Genome Institute (JGI-PGF)"/>
            <person name="Lucas S."/>
            <person name="Copeland A."/>
            <person name="Lapidus A."/>
            <person name="Glavina del Rio T."/>
            <person name="Dalin E."/>
            <person name="Tice H."/>
            <person name="Bruce D."/>
            <person name="Goodwin L."/>
            <person name="Pitluck S."/>
            <person name="Peters L."/>
            <person name="Ovchinnikova G."/>
            <person name="Chertkov O."/>
            <person name="Kyrpides N."/>
            <person name="Mavromatis K."/>
            <person name="Ivanova N."/>
            <person name="Brettin T."/>
            <person name="Detter J.C."/>
            <person name="Han C."/>
            <person name="Larimer F."/>
            <person name="Land M."/>
            <person name="Hauser L."/>
            <person name="Markowitz V."/>
            <person name="Cheng J.-F."/>
            <person name="Hugenholtz P."/>
            <person name="Woyke T."/>
            <person name="Wu D."/>
            <person name="Tindall B."/>
            <person name="Pomrenke H."/>
            <person name="Brambilla E."/>
            <person name="Klenk H.-P."/>
            <person name="Eisen J.A."/>
        </authorList>
    </citation>
    <scope>NUCLEOTIDE SEQUENCE [LARGE SCALE GENOMIC DNA]</scope>
    <source>
        <strain evidence="3">ATCC BAA-1392 / DSM 18658 / VKM B-2454 / MOB10</strain>
    </source>
</reference>
<keyword evidence="1" id="KW-1133">Transmembrane helix</keyword>
<dbReference type="HOGENOM" id="CLU_3084739_0_0_0"/>
<accession>L0DIQ2</accession>
<keyword evidence="1" id="KW-0472">Membrane</keyword>
<organism evidence="2 3">
    <name type="scientific">Singulisphaera acidiphila (strain ATCC BAA-1392 / DSM 18658 / VKM B-2454 / MOB10)</name>
    <dbReference type="NCBI Taxonomy" id="886293"/>
    <lineage>
        <taxon>Bacteria</taxon>
        <taxon>Pseudomonadati</taxon>
        <taxon>Planctomycetota</taxon>
        <taxon>Planctomycetia</taxon>
        <taxon>Isosphaerales</taxon>
        <taxon>Isosphaeraceae</taxon>
        <taxon>Singulisphaera</taxon>
    </lineage>
</organism>
<feature type="transmembrane region" description="Helical" evidence="1">
    <location>
        <begin position="28"/>
        <end position="49"/>
    </location>
</feature>
<evidence type="ECO:0000313" key="2">
    <source>
        <dbReference type="EMBL" id="AGA28531.1"/>
    </source>
</evidence>